<comment type="caution">
    <text evidence="13">The sequence shown here is derived from an EMBL/GenBank/DDBJ whole genome shotgun (WGS) entry which is preliminary data.</text>
</comment>
<dbReference type="InterPro" id="IPR055275">
    <property type="entry name" value="Ferredox_Rdtase"/>
</dbReference>
<keyword evidence="4" id="KW-0479">Metal-binding</keyword>
<dbReference type="PRINTS" id="PR00419">
    <property type="entry name" value="ADXRDTASE"/>
</dbReference>
<dbReference type="EMBL" id="JAULSC010000012">
    <property type="protein sequence ID" value="MDO3396614.1"/>
    <property type="molecule type" value="Genomic_DNA"/>
</dbReference>
<dbReference type="Proteomes" id="UP001168363">
    <property type="component" value="Unassembled WGS sequence"/>
</dbReference>
<evidence type="ECO:0000256" key="10">
    <source>
        <dbReference type="ARBA" id="ARBA00047776"/>
    </source>
</evidence>
<keyword evidence="7" id="KW-0560">Oxidoreductase</keyword>
<dbReference type="PROSITE" id="PS00198">
    <property type="entry name" value="4FE4S_FER_1"/>
    <property type="match status" value="1"/>
</dbReference>
<feature type="domain" description="4Fe-4S ferredoxin-type" evidence="12">
    <location>
        <begin position="37"/>
        <end position="66"/>
    </location>
</feature>
<dbReference type="Gene3D" id="3.30.70.20">
    <property type="match status" value="1"/>
</dbReference>
<evidence type="ECO:0000313" key="14">
    <source>
        <dbReference type="Proteomes" id="UP001168363"/>
    </source>
</evidence>
<evidence type="ECO:0000256" key="6">
    <source>
        <dbReference type="ARBA" id="ARBA00022857"/>
    </source>
</evidence>
<dbReference type="InterPro" id="IPR036188">
    <property type="entry name" value="FAD/NAD-bd_sf"/>
</dbReference>
<dbReference type="RefSeq" id="WP_302708744.1">
    <property type="nucleotide sequence ID" value="NZ_JAULSC010000012.1"/>
</dbReference>
<keyword evidence="9" id="KW-0411">Iron-sulfur</keyword>
<dbReference type="Pfam" id="PF00037">
    <property type="entry name" value="Fer4"/>
    <property type="match status" value="1"/>
</dbReference>
<organism evidence="13 14">
    <name type="scientific">Nocardioides cremeus</name>
    <dbReference type="NCBI Taxonomy" id="3058044"/>
    <lineage>
        <taxon>Bacteria</taxon>
        <taxon>Bacillati</taxon>
        <taxon>Actinomycetota</taxon>
        <taxon>Actinomycetes</taxon>
        <taxon>Propionibacteriales</taxon>
        <taxon>Nocardioidaceae</taxon>
        <taxon>Nocardioides</taxon>
    </lineage>
</organism>
<comment type="cofactor">
    <cofactor evidence="1">
        <name>FAD</name>
        <dbReference type="ChEBI" id="CHEBI:57692"/>
    </cofactor>
</comment>
<keyword evidence="14" id="KW-1185">Reference proteome</keyword>
<name>A0ABT8TTB8_9ACTN</name>
<feature type="region of interest" description="Disordered" evidence="11">
    <location>
        <begin position="544"/>
        <end position="593"/>
    </location>
</feature>
<protein>
    <recommendedName>
        <fullName evidence="2">ferredoxin--NADP(+) reductase</fullName>
        <ecNumber evidence="2">1.18.1.2</ecNumber>
    </recommendedName>
</protein>
<evidence type="ECO:0000256" key="7">
    <source>
        <dbReference type="ARBA" id="ARBA00023002"/>
    </source>
</evidence>
<keyword evidence="3" id="KW-0285">Flavoprotein</keyword>
<dbReference type="SUPFAM" id="SSF54862">
    <property type="entry name" value="4Fe-4S ferredoxins"/>
    <property type="match status" value="1"/>
</dbReference>
<evidence type="ECO:0000256" key="5">
    <source>
        <dbReference type="ARBA" id="ARBA00022827"/>
    </source>
</evidence>
<dbReference type="Gene3D" id="3.40.50.720">
    <property type="entry name" value="NAD(P)-binding Rossmann-like Domain"/>
    <property type="match status" value="1"/>
</dbReference>
<evidence type="ECO:0000313" key="13">
    <source>
        <dbReference type="EMBL" id="MDO3396614.1"/>
    </source>
</evidence>
<proteinExistence type="predicted"/>
<sequence>MPYVVTRSCCADASCVLACPVNCIHPAPGELGFATAEMLYVDPDGCVDCGACATACPVDAIKPHTALGDDELAYADINAGYYDVFPHRDRTPVAVVPPQRRLRDPRPVRVAVVGAGPAGLYAADELLKHPEVSVDVLDRLPTPHGLVRTGVAPDHQDTKRAQELFARIESERGFSYLLGVEVGRDVSAVELQERYDAVVWSTGASSDRELGLPGEQLAGSLSATALVGWYNAHPDHRDLPVDLSEAATHGRAVVVGTGNVALDVARVLTADPDELRATDIAEPAWAALAGSGVREVVVLGRRGAAHAAYTLPELLGLAALAEGGRLNVVVDDGGGGLGDDRRAEVLARLAARPLDPSLRTVVLRFCAAPVRLLGHDRVSGLEVRRTDAEGRPAGGTEVVDTGLVLRSIGYRSLPVPGLPFDAASATVPHERGRVEPGTYVAGWLKRGPTGFIGTNKTCAAETVESLLDDLDAGLVAAPVLGVGGPDDLRALLARRGVSVLDRDDWRAVDAEERRRGRAAGRVRSKIVDPAEVVRVAGLARLSRPGDGYDPARKVRDGEGGARWRATRRRARTAARPAGTGTTRSAASASSTPR</sequence>
<dbReference type="InterPro" id="IPR017896">
    <property type="entry name" value="4Fe4S_Fe-S-bd"/>
</dbReference>
<dbReference type="PANTHER" id="PTHR48467">
    <property type="entry name" value="GLUTAMATE SYNTHASE 1 [NADH], CHLOROPLASTIC-LIKE"/>
    <property type="match status" value="1"/>
</dbReference>
<evidence type="ECO:0000259" key="12">
    <source>
        <dbReference type="PROSITE" id="PS51379"/>
    </source>
</evidence>
<dbReference type="Gene3D" id="3.50.50.60">
    <property type="entry name" value="FAD/NAD(P)-binding domain"/>
    <property type="match status" value="1"/>
</dbReference>
<reference evidence="13" key="1">
    <citation type="submission" date="2023-06" db="EMBL/GenBank/DDBJ databases">
        <title>Genome sequence of Nocardioides sp. SOB44.</title>
        <authorList>
            <person name="Zhang G."/>
        </authorList>
    </citation>
    <scope>NUCLEOTIDE SEQUENCE</scope>
    <source>
        <strain evidence="13">SOB44</strain>
    </source>
</reference>
<dbReference type="PROSITE" id="PS51379">
    <property type="entry name" value="4FE4S_FER_2"/>
    <property type="match status" value="2"/>
</dbReference>
<dbReference type="EC" id="1.18.1.2" evidence="2"/>
<dbReference type="Pfam" id="PF07992">
    <property type="entry name" value="Pyr_redox_2"/>
    <property type="match status" value="1"/>
</dbReference>
<evidence type="ECO:0000256" key="11">
    <source>
        <dbReference type="SAM" id="MobiDB-lite"/>
    </source>
</evidence>
<feature type="compositionally biased region" description="Low complexity" evidence="11">
    <location>
        <begin position="573"/>
        <end position="593"/>
    </location>
</feature>
<gene>
    <name evidence="13" type="ORF">QWJ41_12850</name>
</gene>
<dbReference type="SUPFAM" id="SSF51971">
    <property type="entry name" value="Nucleotide-binding domain"/>
    <property type="match status" value="1"/>
</dbReference>
<evidence type="ECO:0000256" key="9">
    <source>
        <dbReference type="ARBA" id="ARBA00023014"/>
    </source>
</evidence>
<dbReference type="InterPro" id="IPR017900">
    <property type="entry name" value="4Fe4S_Fe_S_CS"/>
</dbReference>
<feature type="domain" description="4Fe-4S ferredoxin-type" evidence="12">
    <location>
        <begin position="1"/>
        <end position="29"/>
    </location>
</feature>
<evidence type="ECO:0000256" key="4">
    <source>
        <dbReference type="ARBA" id="ARBA00022723"/>
    </source>
</evidence>
<evidence type="ECO:0000256" key="1">
    <source>
        <dbReference type="ARBA" id="ARBA00001974"/>
    </source>
</evidence>
<keyword evidence="5" id="KW-0274">FAD</keyword>
<comment type="catalytic activity">
    <reaction evidence="10">
        <text>2 reduced [2Fe-2S]-[ferredoxin] + NADP(+) + H(+) = 2 oxidized [2Fe-2S]-[ferredoxin] + NADPH</text>
        <dbReference type="Rhea" id="RHEA:20125"/>
        <dbReference type="Rhea" id="RHEA-COMP:10000"/>
        <dbReference type="Rhea" id="RHEA-COMP:10001"/>
        <dbReference type="ChEBI" id="CHEBI:15378"/>
        <dbReference type="ChEBI" id="CHEBI:33737"/>
        <dbReference type="ChEBI" id="CHEBI:33738"/>
        <dbReference type="ChEBI" id="CHEBI:57783"/>
        <dbReference type="ChEBI" id="CHEBI:58349"/>
        <dbReference type="EC" id="1.18.1.2"/>
    </reaction>
</comment>
<evidence type="ECO:0000256" key="3">
    <source>
        <dbReference type="ARBA" id="ARBA00022630"/>
    </source>
</evidence>
<feature type="compositionally biased region" description="Basic and acidic residues" evidence="11">
    <location>
        <begin position="549"/>
        <end position="561"/>
    </location>
</feature>
<accession>A0ABT8TTB8</accession>
<keyword evidence="8" id="KW-0408">Iron</keyword>
<dbReference type="PANTHER" id="PTHR48467:SF1">
    <property type="entry name" value="GLUTAMATE SYNTHASE 1 [NADH], CHLOROPLASTIC-LIKE"/>
    <property type="match status" value="1"/>
</dbReference>
<evidence type="ECO:0000256" key="2">
    <source>
        <dbReference type="ARBA" id="ARBA00013223"/>
    </source>
</evidence>
<evidence type="ECO:0000256" key="8">
    <source>
        <dbReference type="ARBA" id="ARBA00023004"/>
    </source>
</evidence>
<keyword evidence="6" id="KW-0521">NADP</keyword>
<dbReference type="InterPro" id="IPR023753">
    <property type="entry name" value="FAD/NAD-binding_dom"/>
</dbReference>